<dbReference type="Proteomes" id="UP001164746">
    <property type="component" value="Chromosome 16"/>
</dbReference>
<evidence type="ECO:0000313" key="1">
    <source>
        <dbReference type="EMBL" id="WAR29873.1"/>
    </source>
</evidence>
<feature type="non-terminal residue" evidence="1">
    <location>
        <position position="1"/>
    </location>
</feature>
<organism evidence="1 2">
    <name type="scientific">Mya arenaria</name>
    <name type="common">Soft-shell clam</name>
    <dbReference type="NCBI Taxonomy" id="6604"/>
    <lineage>
        <taxon>Eukaryota</taxon>
        <taxon>Metazoa</taxon>
        <taxon>Spiralia</taxon>
        <taxon>Lophotrochozoa</taxon>
        <taxon>Mollusca</taxon>
        <taxon>Bivalvia</taxon>
        <taxon>Autobranchia</taxon>
        <taxon>Heteroconchia</taxon>
        <taxon>Euheterodonta</taxon>
        <taxon>Imparidentia</taxon>
        <taxon>Neoheterodontei</taxon>
        <taxon>Myida</taxon>
        <taxon>Myoidea</taxon>
        <taxon>Myidae</taxon>
        <taxon>Mya</taxon>
    </lineage>
</organism>
<keyword evidence="2" id="KW-1185">Reference proteome</keyword>
<accession>A0ABY7G9I2</accession>
<name>A0ABY7G9I2_MYAAR</name>
<gene>
    <name evidence="1" type="ORF">MAR_003441</name>
</gene>
<proteinExistence type="predicted"/>
<protein>
    <submittedName>
        <fullName evidence="1">Uncharacterized protein</fullName>
    </submittedName>
</protein>
<sequence length="148" mass="16239">LGDFVSHSETKWDESTCTLAEPDIICSGDDGSCIVENGLEFFNNIKVPVHGIWIGFTKTWISYAYAGCNQVNGGAEYYVSTLGECRRTTGCQTFGIRNSTEGLRCKCARNSHVHSGTCGRRCEEADQYPCGDTTDTTMFSIYTVENGT</sequence>
<evidence type="ECO:0000313" key="2">
    <source>
        <dbReference type="Proteomes" id="UP001164746"/>
    </source>
</evidence>
<dbReference type="EMBL" id="CP111027">
    <property type="protein sequence ID" value="WAR29873.1"/>
    <property type="molecule type" value="Genomic_DNA"/>
</dbReference>
<reference evidence="1" key="1">
    <citation type="submission" date="2022-11" db="EMBL/GenBank/DDBJ databases">
        <title>Centuries of genome instability and evolution in soft-shell clam transmissible cancer (bioRxiv).</title>
        <authorList>
            <person name="Hart S.F.M."/>
            <person name="Yonemitsu M.A."/>
            <person name="Giersch R.M."/>
            <person name="Beal B.F."/>
            <person name="Arriagada G."/>
            <person name="Davis B.W."/>
            <person name="Ostrander E.A."/>
            <person name="Goff S.P."/>
            <person name="Metzger M.J."/>
        </authorList>
    </citation>
    <scope>NUCLEOTIDE SEQUENCE</scope>
    <source>
        <strain evidence="1">MELC-2E11</strain>
        <tissue evidence="1">Siphon/mantle</tissue>
    </source>
</reference>
<feature type="non-terminal residue" evidence="1">
    <location>
        <position position="148"/>
    </location>
</feature>